<evidence type="ECO:0000256" key="8">
    <source>
        <dbReference type="ARBA" id="ARBA00022448"/>
    </source>
</evidence>
<dbReference type="PANTHER" id="PTHR46244">
    <property type="entry name" value="PHOSPHOENOLPYRUVATE-PROTEIN PHOSPHOTRANSFERASE"/>
    <property type="match status" value="1"/>
</dbReference>
<keyword evidence="14 17" id="KW-0418">Kinase</keyword>
<evidence type="ECO:0000259" key="23">
    <source>
        <dbReference type="Pfam" id="PF02896"/>
    </source>
</evidence>
<dbReference type="Pfam" id="PF00391">
    <property type="entry name" value="PEP-utilizers"/>
    <property type="match status" value="1"/>
</dbReference>
<organism evidence="25 26">
    <name type="scientific">Lachnotalea glycerini</name>
    <dbReference type="NCBI Taxonomy" id="1763509"/>
    <lineage>
        <taxon>Bacteria</taxon>
        <taxon>Bacillati</taxon>
        <taxon>Bacillota</taxon>
        <taxon>Clostridia</taxon>
        <taxon>Lachnospirales</taxon>
        <taxon>Lachnospiraceae</taxon>
        <taxon>Lachnotalea</taxon>
    </lineage>
</organism>
<comment type="caution">
    <text evidence="25">The sequence shown here is derived from an EMBL/GenBank/DDBJ whole genome shotgun (WGS) entry which is preliminary data.</text>
</comment>
<evidence type="ECO:0000256" key="3">
    <source>
        <dbReference type="ARBA" id="ARBA00002728"/>
    </source>
</evidence>
<evidence type="ECO:0000256" key="15">
    <source>
        <dbReference type="ARBA" id="ARBA00022842"/>
    </source>
</evidence>
<evidence type="ECO:0000256" key="10">
    <source>
        <dbReference type="ARBA" id="ARBA00022597"/>
    </source>
</evidence>
<dbReference type="InterPro" id="IPR023151">
    <property type="entry name" value="PEP_util_CS"/>
</dbReference>
<dbReference type="Pfam" id="PF02896">
    <property type="entry name" value="PEP-utilizers_C"/>
    <property type="match status" value="1"/>
</dbReference>
<keyword evidence="21" id="KW-0175">Coiled coil</keyword>
<comment type="function">
    <text evidence="3 17">General (non sugar-specific) component of the phosphoenolpyruvate-dependent sugar phosphotransferase system (sugar PTS). This major carbohydrate active-transport system catalyzes the phosphorylation of incoming sugar substrates concomitantly with their translocation across the cell membrane. Enzyme I transfers the phosphoryl group from phosphoenolpyruvate (PEP) to the phosphoryl carrier protein (HPr).</text>
</comment>
<evidence type="ECO:0000256" key="14">
    <source>
        <dbReference type="ARBA" id="ARBA00022777"/>
    </source>
</evidence>
<evidence type="ECO:0000256" key="19">
    <source>
        <dbReference type="PIRSR" id="PIRSR000732-2"/>
    </source>
</evidence>
<evidence type="ECO:0000256" key="13">
    <source>
        <dbReference type="ARBA" id="ARBA00022723"/>
    </source>
</evidence>
<dbReference type="Proteomes" id="UP000247523">
    <property type="component" value="Unassembled WGS sequence"/>
</dbReference>
<dbReference type="RefSeq" id="WP_110291363.1">
    <property type="nucleotide sequence ID" value="NZ_QICS01000008.1"/>
</dbReference>
<proteinExistence type="inferred from homology"/>
<evidence type="ECO:0000256" key="18">
    <source>
        <dbReference type="PIRSR" id="PIRSR000732-1"/>
    </source>
</evidence>
<feature type="binding site" evidence="19">
    <location>
        <begin position="448"/>
        <end position="449"/>
    </location>
    <ligand>
        <name>phosphoenolpyruvate</name>
        <dbReference type="ChEBI" id="CHEBI:58702"/>
    </ligand>
</feature>
<dbReference type="PIRSF" id="PIRSF000732">
    <property type="entry name" value="PTS_enzyme_I"/>
    <property type="match status" value="1"/>
</dbReference>
<feature type="active site" description="Proton donor" evidence="18">
    <location>
        <position position="496"/>
    </location>
</feature>
<evidence type="ECO:0000256" key="2">
    <source>
        <dbReference type="ARBA" id="ARBA00001946"/>
    </source>
</evidence>
<comment type="similarity">
    <text evidence="5 17">Belongs to the PEP-utilizing enzyme family.</text>
</comment>
<dbReference type="InterPro" id="IPR015813">
    <property type="entry name" value="Pyrv/PenolPyrv_kinase-like_dom"/>
</dbReference>
<dbReference type="InterPro" id="IPR006318">
    <property type="entry name" value="PTS_EI-like"/>
</dbReference>
<feature type="domain" description="PEP-utilising enzyme C-terminal" evidence="23">
    <location>
        <begin position="246"/>
        <end position="534"/>
    </location>
</feature>
<dbReference type="PRINTS" id="PR01736">
    <property type="entry name" value="PHPHTRNFRASE"/>
</dbReference>
<evidence type="ECO:0000259" key="24">
    <source>
        <dbReference type="Pfam" id="PF05524"/>
    </source>
</evidence>
<protein>
    <recommendedName>
        <fullName evidence="7 17">Phosphoenolpyruvate-protein phosphotransferase</fullName>
        <ecNumber evidence="6 17">2.7.3.9</ecNumber>
    </recommendedName>
    <alternativeName>
        <fullName evidence="16 17">Phosphotransferase system, enzyme I</fullName>
    </alternativeName>
</protein>
<dbReference type="EMBL" id="QICS01000008">
    <property type="protein sequence ID" value="PXV88338.1"/>
    <property type="molecule type" value="Genomic_DNA"/>
</dbReference>
<evidence type="ECO:0000256" key="12">
    <source>
        <dbReference type="ARBA" id="ARBA00022683"/>
    </source>
</evidence>
<dbReference type="InterPro" id="IPR024692">
    <property type="entry name" value="PTS_EI"/>
</dbReference>
<evidence type="ECO:0000256" key="17">
    <source>
        <dbReference type="PIRNR" id="PIRNR000732"/>
    </source>
</evidence>
<dbReference type="PANTHER" id="PTHR46244:SF3">
    <property type="entry name" value="PHOSPHOENOLPYRUVATE-PROTEIN PHOSPHOTRANSFERASE"/>
    <property type="match status" value="1"/>
</dbReference>
<keyword evidence="9 17" id="KW-0963">Cytoplasm</keyword>
<dbReference type="InterPro" id="IPR008731">
    <property type="entry name" value="PTS_EIN"/>
</dbReference>
<evidence type="ECO:0000256" key="4">
    <source>
        <dbReference type="ARBA" id="ARBA00004496"/>
    </source>
</evidence>
<dbReference type="Pfam" id="PF05524">
    <property type="entry name" value="PEP-utilisers_N"/>
    <property type="match status" value="1"/>
</dbReference>
<dbReference type="InterPro" id="IPR036618">
    <property type="entry name" value="PtsI_HPr-bd_sf"/>
</dbReference>
<keyword evidence="12 17" id="KW-0598">Phosphotransferase system</keyword>
<dbReference type="AlphaFoldDB" id="A0A318EM29"/>
<feature type="binding site" evidence="20">
    <location>
        <position position="425"/>
    </location>
    <ligand>
        <name>Mg(2+)</name>
        <dbReference type="ChEBI" id="CHEBI:18420"/>
    </ligand>
</feature>
<comment type="cofactor">
    <cofactor evidence="2 17 20">
        <name>Mg(2+)</name>
        <dbReference type="ChEBI" id="CHEBI:18420"/>
    </cofactor>
</comment>
<name>A0A318EM29_9FIRM</name>
<keyword evidence="13 17" id="KW-0479">Metal-binding</keyword>
<dbReference type="InterPro" id="IPR000121">
    <property type="entry name" value="PEP_util_C"/>
</dbReference>
<gene>
    <name evidence="25" type="ORF">C8E03_10861</name>
</gene>
<dbReference type="Gene3D" id="3.20.20.60">
    <property type="entry name" value="Phosphoenolpyruvate-binding domains"/>
    <property type="match status" value="1"/>
</dbReference>
<dbReference type="GO" id="GO:0009401">
    <property type="term" value="P:phosphoenolpyruvate-dependent sugar phosphotransferase system"/>
    <property type="evidence" value="ECO:0007669"/>
    <property type="project" value="UniProtKB-KW"/>
</dbReference>
<dbReference type="NCBIfam" id="TIGR01417">
    <property type="entry name" value="PTS_I_fam"/>
    <property type="match status" value="1"/>
</dbReference>
<dbReference type="EC" id="2.7.3.9" evidence="6 17"/>
<evidence type="ECO:0000256" key="5">
    <source>
        <dbReference type="ARBA" id="ARBA00007837"/>
    </source>
</evidence>
<dbReference type="GO" id="GO:0046872">
    <property type="term" value="F:metal ion binding"/>
    <property type="evidence" value="ECO:0007669"/>
    <property type="project" value="UniProtKB-KW"/>
</dbReference>
<dbReference type="GO" id="GO:0016301">
    <property type="term" value="F:kinase activity"/>
    <property type="evidence" value="ECO:0007669"/>
    <property type="project" value="UniProtKB-KW"/>
</dbReference>
<dbReference type="Gene3D" id="3.50.30.10">
    <property type="entry name" value="Phosphohistidine domain"/>
    <property type="match status" value="1"/>
</dbReference>
<keyword evidence="8 17" id="KW-0813">Transport</keyword>
<evidence type="ECO:0000259" key="22">
    <source>
        <dbReference type="Pfam" id="PF00391"/>
    </source>
</evidence>
<dbReference type="PROSITE" id="PS00742">
    <property type="entry name" value="PEP_ENZYMES_2"/>
    <property type="match status" value="1"/>
</dbReference>
<evidence type="ECO:0000256" key="6">
    <source>
        <dbReference type="ARBA" id="ARBA00012232"/>
    </source>
</evidence>
<evidence type="ECO:0000256" key="16">
    <source>
        <dbReference type="ARBA" id="ARBA00033235"/>
    </source>
</evidence>
<evidence type="ECO:0000256" key="21">
    <source>
        <dbReference type="SAM" id="Coils"/>
    </source>
</evidence>
<feature type="active site" description="Tele-phosphohistidine intermediate" evidence="18">
    <location>
        <position position="183"/>
    </location>
</feature>
<dbReference type="Gene3D" id="1.10.274.10">
    <property type="entry name" value="PtsI, HPr-binding domain"/>
    <property type="match status" value="1"/>
</dbReference>
<feature type="binding site" evidence="19">
    <location>
        <position position="290"/>
    </location>
    <ligand>
        <name>phosphoenolpyruvate</name>
        <dbReference type="ChEBI" id="CHEBI:58702"/>
    </ligand>
</feature>
<feature type="binding site" evidence="19">
    <location>
        <position position="326"/>
    </location>
    <ligand>
        <name>phosphoenolpyruvate</name>
        <dbReference type="ChEBI" id="CHEBI:58702"/>
    </ligand>
</feature>
<evidence type="ECO:0000313" key="25">
    <source>
        <dbReference type="EMBL" id="PXV88338.1"/>
    </source>
</evidence>
<evidence type="ECO:0000256" key="1">
    <source>
        <dbReference type="ARBA" id="ARBA00000683"/>
    </source>
</evidence>
<dbReference type="InterPro" id="IPR008279">
    <property type="entry name" value="PEP-util_enz_mobile_dom"/>
</dbReference>
<evidence type="ECO:0000313" key="26">
    <source>
        <dbReference type="Proteomes" id="UP000247523"/>
    </source>
</evidence>
<dbReference type="InterPro" id="IPR040442">
    <property type="entry name" value="Pyrv_kinase-like_dom_sf"/>
</dbReference>
<feature type="binding site" evidence="20">
    <location>
        <position position="449"/>
    </location>
    <ligand>
        <name>Mg(2+)</name>
        <dbReference type="ChEBI" id="CHEBI:18420"/>
    </ligand>
</feature>
<comment type="catalytic activity">
    <reaction evidence="1 17">
        <text>L-histidyl-[protein] + phosphoenolpyruvate = N(pros)-phospho-L-histidyl-[protein] + pyruvate</text>
        <dbReference type="Rhea" id="RHEA:23880"/>
        <dbReference type="Rhea" id="RHEA-COMP:9745"/>
        <dbReference type="Rhea" id="RHEA-COMP:9746"/>
        <dbReference type="ChEBI" id="CHEBI:15361"/>
        <dbReference type="ChEBI" id="CHEBI:29979"/>
        <dbReference type="ChEBI" id="CHEBI:58702"/>
        <dbReference type="ChEBI" id="CHEBI:64837"/>
        <dbReference type="EC" id="2.7.3.9"/>
    </reaction>
</comment>
<feature type="coiled-coil region" evidence="21">
    <location>
        <begin position="36"/>
        <end position="104"/>
    </location>
</feature>
<keyword evidence="10 17" id="KW-0762">Sugar transport</keyword>
<evidence type="ECO:0000256" key="9">
    <source>
        <dbReference type="ARBA" id="ARBA00022490"/>
    </source>
</evidence>
<feature type="binding site" evidence="19">
    <location>
        <position position="459"/>
    </location>
    <ligand>
        <name>phosphoenolpyruvate</name>
        <dbReference type="ChEBI" id="CHEBI:58702"/>
    </ligand>
</feature>
<comment type="subcellular location">
    <subcellularLocation>
        <location evidence="4 17">Cytoplasm</location>
    </subcellularLocation>
</comment>
<keyword evidence="11 17" id="KW-0808">Transferase</keyword>
<dbReference type="InterPro" id="IPR050499">
    <property type="entry name" value="PEP-utilizing_PTS_enzyme"/>
</dbReference>
<accession>A0A318EM29</accession>
<dbReference type="InterPro" id="IPR036637">
    <property type="entry name" value="Phosphohistidine_dom_sf"/>
</dbReference>
<keyword evidence="15 17" id="KW-0460">Magnesium</keyword>
<dbReference type="GO" id="GO:0008965">
    <property type="term" value="F:phosphoenolpyruvate-protein phosphotransferase activity"/>
    <property type="evidence" value="ECO:0007669"/>
    <property type="project" value="UniProtKB-EC"/>
</dbReference>
<evidence type="ECO:0000256" key="7">
    <source>
        <dbReference type="ARBA" id="ARBA00016544"/>
    </source>
</evidence>
<feature type="domain" description="Phosphotransferase system enzyme I N-terminal" evidence="24">
    <location>
        <begin position="11"/>
        <end position="120"/>
    </location>
</feature>
<dbReference type="SUPFAM" id="SSF52009">
    <property type="entry name" value="Phosphohistidine domain"/>
    <property type="match status" value="1"/>
</dbReference>
<dbReference type="GO" id="GO:0005737">
    <property type="term" value="C:cytoplasm"/>
    <property type="evidence" value="ECO:0007669"/>
    <property type="project" value="UniProtKB-SubCell"/>
</dbReference>
<feature type="domain" description="PEP-utilising enzyme mobile" evidence="22">
    <location>
        <begin position="148"/>
        <end position="216"/>
    </location>
</feature>
<dbReference type="SUPFAM" id="SSF47831">
    <property type="entry name" value="Enzyme I of the PEP:sugar phosphotransferase system HPr-binding (sub)domain"/>
    <property type="match status" value="1"/>
</dbReference>
<evidence type="ECO:0000256" key="20">
    <source>
        <dbReference type="PIRSR" id="PIRSR000732-3"/>
    </source>
</evidence>
<sequence length="562" mass="63798">MIKVSVSKTTAKGYATGQAYIVRQQEVTIDQNKITQQEVQREIYRYEDAVLKAKEELKELAKKSPIFEAHMILVEDMMLYDGVVNKIKDEFNNAEAALQRTGNEFVEMFENIDDEYMRERATDMKDVTFRIMRHLKGIPENAFLNMTKPCIVVANDLTPSEVSQMNMKFVVGLITQEGGITSHVSIIAKNMGIPCFVGVDGILEKVKSDDIIIMDALESEILIHPDEATINLYEKSAIAYSQRQQEIKRMGNLPSVTVDQRKFCLCGNVGSLEDIKQAILQPIDGIGLFRSEFLYMEKDHFPTEQEQFDAYQNAALLLEKKELIIRTLDIGGDKKLKYYEFMNEENPFLGYRAIRICLDQPEIFKTQLRAILRASAYGNIKIMFPMIISLEELYEAKRILEACKGELTKEEIDFDKDIKVGMMIETPASVFLAEDFAKEVDFFSIGTNDLTQYILAVDRGNQKIATLYNTYHPAVLRAIYHTILSGHKQGILVGMCGEFASDKKAAKLLLGMGLDEFSMSAAEVADVKYELRKTSFHKVQEMLNEVLNASSVEEVLNLIVDL</sequence>
<reference evidence="25 26" key="1">
    <citation type="submission" date="2018-05" db="EMBL/GenBank/DDBJ databases">
        <title>Genomic Encyclopedia of Type Strains, Phase IV (KMG-IV): sequencing the most valuable type-strain genomes for metagenomic binning, comparative biology and taxonomic classification.</title>
        <authorList>
            <person name="Goeker M."/>
        </authorList>
    </citation>
    <scope>NUCLEOTIDE SEQUENCE [LARGE SCALE GENOMIC DNA]</scope>
    <source>
        <strain evidence="25 26">DSM 28816</strain>
    </source>
</reference>
<dbReference type="SUPFAM" id="SSF51621">
    <property type="entry name" value="Phosphoenolpyruvate/pyruvate domain"/>
    <property type="match status" value="1"/>
</dbReference>
<evidence type="ECO:0000256" key="11">
    <source>
        <dbReference type="ARBA" id="ARBA00022679"/>
    </source>
</evidence>